<feature type="domain" description="OmpR/PhoB-type" evidence="16">
    <location>
        <begin position="129"/>
        <end position="227"/>
    </location>
</feature>
<dbReference type="PANTHER" id="PTHR48111:SF40">
    <property type="entry name" value="PHOSPHATE REGULON TRANSCRIPTIONAL REGULATORY PROTEIN PHOB"/>
    <property type="match status" value="1"/>
</dbReference>
<dbReference type="Pfam" id="PF00072">
    <property type="entry name" value="Response_reg"/>
    <property type="match status" value="1"/>
</dbReference>
<dbReference type="InterPro" id="IPR001867">
    <property type="entry name" value="OmpR/PhoB-type_DNA-bd"/>
</dbReference>
<dbReference type="PROSITE" id="PS50110">
    <property type="entry name" value="RESPONSE_REGULATORY"/>
    <property type="match status" value="1"/>
</dbReference>
<protein>
    <recommendedName>
        <fullName evidence="2">Phosphate regulon transcriptional regulatory protein PhoB</fullName>
    </recommendedName>
</protein>
<evidence type="ECO:0000256" key="2">
    <source>
        <dbReference type="ARBA" id="ARBA00013332"/>
    </source>
</evidence>
<dbReference type="InterPro" id="IPR011879">
    <property type="entry name" value="Sig_transdc_resp-reg_PhoB"/>
</dbReference>
<feature type="modified residue" description="4-aspartylphosphate" evidence="13">
    <location>
        <position position="53"/>
    </location>
</feature>
<dbReference type="InterPro" id="IPR036388">
    <property type="entry name" value="WH-like_DNA-bd_sf"/>
</dbReference>
<dbReference type="AlphaFoldDB" id="A0A656HCQ5"/>
<dbReference type="SMART" id="SM00862">
    <property type="entry name" value="Trans_reg_C"/>
    <property type="match status" value="1"/>
</dbReference>
<evidence type="ECO:0000256" key="8">
    <source>
        <dbReference type="ARBA" id="ARBA00023015"/>
    </source>
</evidence>
<evidence type="ECO:0000256" key="13">
    <source>
        <dbReference type="PROSITE-ProRule" id="PRU00169"/>
    </source>
</evidence>
<dbReference type="CDD" id="cd17618">
    <property type="entry name" value="REC_OmpR_PhoB"/>
    <property type="match status" value="1"/>
</dbReference>
<feature type="domain" description="Response regulatory" evidence="15">
    <location>
        <begin position="4"/>
        <end position="120"/>
    </location>
</feature>
<dbReference type="SMART" id="SM00448">
    <property type="entry name" value="REC"/>
    <property type="match status" value="1"/>
</dbReference>
<name>A0A656HCQ5_THINJ</name>
<dbReference type="PANTHER" id="PTHR48111">
    <property type="entry name" value="REGULATOR OF RPOS"/>
    <property type="match status" value="1"/>
</dbReference>
<evidence type="ECO:0000313" key="17">
    <source>
        <dbReference type="EMBL" id="EIJ33774.1"/>
    </source>
</evidence>
<keyword evidence="18" id="KW-1185">Reference proteome</keyword>
<gene>
    <name evidence="17" type="ORF">Thini_1155</name>
</gene>
<evidence type="ECO:0000256" key="14">
    <source>
        <dbReference type="PROSITE-ProRule" id="PRU01091"/>
    </source>
</evidence>
<keyword evidence="6" id="KW-0592">Phosphate transport</keyword>
<keyword evidence="11" id="KW-0804">Transcription</keyword>
<accession>A0A656HCQ5</accession>
<evidence type="ECO:0000256" key="5">
    <source>
        <dbReference type="ARBA" id="ARBA00022553"/>
    </source>
</evidence>
<dbReference type="InterPro" id="IPR011006">
    <property type="entry name" value="CheY-like_superfamily"/>
</dbReference>
<dbReference type="GO" id="GO:0000976">
    <property type="term" value="F:transcription cis-regulatory region binding"/>
    <property type="evidence" value="ECO:0007669"/>
    <property type="project" value="TreeGrafter"/>
</dbReference>
<dbReference type="FunFam" id="3.40.50.2300:FF:000001">
    <property type="entry name" value="DNA-binding response regulator PhoB"/>
    <property type="match status" value="1"/>
</dbReference>
<evidence type="ECO:0000256" key="7">
    <source>
        <dbReference type="ARBA" id="ARBA00023012"/>
    </source>
</evidence>
<feature type="DNA-binding region" description="OmpR/PhoB-type" evidence="14">
    <location>
        <begin position="129"/>
        <end position="227"/>
    </location>
</feature>
<reference evidence="18" key="1">
    <citation type="journal article" date="2011" name="Stand. Genomic Sci.">
        <title>Genome sequence of the filamentous, gliding Thiothrix nivea neotype strain (JP2(T)).</title>
        <authorList>
            <person name="Lapidus A."/>
            <person name="Nolan M."/>
            <person name="Lucas S."/>
            <person name="Glavina Del Rio T."/>
            <person name="Tice H."/>
            <person name="Cheng J.F."/>
            <person name="Tapia R."/>
            <person name="Han C."/>
            <person name="Goodwin L."/>
            <person name="Pitluck S."/>
            <person name="Liolios K."/>
            <person name="Pagani I."/>
            <person name="Ivanova N."/>
            <person name="Huntemann M."/>
            <person name="Mavromatis K."/>
            <person name="Mikhailova N."/>
            <person name="Pati A."/>
            <person name="Chen A."/>
            <person name="Palaniappan K."/>
            <person name="Land M."/>
            <person name="Brambilla E.M."/>
            <person name="Rohde M."/>
            <person name="Abt B."/>
            <person name="Verbarg S."/>
            <person name="Goker M."/>
            <person name="Bristow J."/>
            <person name="Eisen J.A."/>
            <person name="Markowitz V."/>
            <person name="Hugenholtz P."/>
            <person name="Kyrpides N.C."/>
            <person name="Klenk H.P."/>
            <person name="Woyke T."/>
        </authorList>
    </citation>
    <scope>NUCLEOTIDE SEQUENCE [LARGE SCALE GENOMIC DNA]</scope>
    <source>
        <strain evidence="18">ATCC 35100 / DSM 5205 / JP2</strain>
    </source>
</reference>
<dbReference type="GO" id="GO:0032993">
    <property type="term" value="C:protein-DNA complex"/>
    <property type="evidence" value="ECO:0007669"/>
    <property type="project" value="TreeGrafter"/>
</dbReference>
<dbReference type="Gene3D" id="3.40.50.2300">
    <property type="match status" value="1"/>
</dbReference>
<evidence type="ECO:0000259" key="15">
    <source>
        <dbReference type="PROSITE" id="PS50110"/>
    </source>
</evidence>
<evidence type="ECO:0000256" key="11">
    <source>
        <dbReference type="ARBA" id="ARBA00023163"/>
    </source>
</evidence>
<dbReference type="GO" id="GO:0000156">
    <property type="term" value="F:phosphorelay response regulator activity"/>
    <property type="evidence" value="ECO:0007669"/>
    <property type="project" value="InterPro"/>
</dbReference>
<sequence>MKKLILCVEDEAAIRSMIRFSLEREGYAVQEAEDARIARNLAAEQTPDLILVDWMLPDVSGPELIRRFRRDELTRDIPIIMLTAKSEEDDMIQGLDAGADDYLSKPVSLKALSARIKALLRRSEGFSSQRIVNAGRLQLNQDAHQLRIDGAPVHLGTTEYRLLEFFMLHPEKVYSRSQLLDFVWGQNTYIEERTVDVHVLRLRKTLKAHDADNVIQTVRGAGYLFNAEMPDAD</sequence>
<evidence type="ECO:0000256" key="12">
    <source>
        <dbReference type="ARBA" id="ARBA00024735"/>
    </source>
</evidence>
<dbReference type="InterPro" id="IPR001789">
    <property type="entry name" value="Sig_transdc_resp-reg_receiver"/>
</dbReference>
<evidence type="ECO:0000256" key="6">
    <source>
        <dbReference type="ARBA" id="ARBA00022592"/>
    </source>
</evidence>
<proteinExistence type="predicted"/>
<keyword evidence="9 14" id="KW-0238">DNA-binding</keyword>
<dbReference type="CDD" id="cd00383">
    <property type="entry name" value="trans_reg_C"/>
    <property type="match status" value="1"/>
</dbReference>
<evidence type="ECO:0000256" key="10">
    <source>
        <dbReference type="ARBA" id="ARBA00023159"/>
    </source>
</evidence>
<evidence type="ECO:0000256" key="9">
    <source>
        <dbReference type="ARBA" id="ARBA00023125"/>
    </source>
</evidence>
<dbReference type="NCBIfam" id="TIGR02154">
    <property type="entry name" value="PhoB"/>
    <property type="match status" value="1"/>
</dbReference>
<keyword evidence="3" id="KW-0813">Transport</keyword>
<keyword evidence="4" id="KW-0963">Cytoplasm</keyword>
<dbReference type="Pfam" id="PF00486">
    <property type="entry name" value="Trans_reg_C"/>
    <property type="match status" value="1"/>
</dbReference>
<dbReference type="GO" id="GO:0006817">
    <property type="term" value="P:phosphate ion transport"/>
    <property type="evidence" value="ECO:0007669"/>
    <property type="project" value="UniProtKB-KW"/>
</dbReference>
<dbReference type="OrthoDB" id="9802426at2"/>
<dbReference type="InterPro" id="IPR039420">
    <property type="entry name" value="WalR-like"/>
</dbReference>
<keyword evidence="7" id="KW-0902">Two-component regulatory system</keyword>
<evidence type="ECO:0000256" key="4">
    <source>
        <dbReference type="ARBA" id="ARBA00022490"/>
    </source>
</evidence>
<dbReference type="Gene3D" id="1.10.10.10">
    <property type="entry name" value="Winged helix-like DNA-binding domain superfamily/Winged helix DNA-binding domain"/>
    <property type="match status" value="1"/>
</dbReference>
<evidence type="ECO:0000256" key="1">
    <source>
        <dbReference type="ARBA" id="ARBA00004496"/>
    </source>
</evidence>
<evidence type="ECO:0000313" key="18">
    <source>
        <dbReference type="Proteomes" id="UP000005317"/>
    </source>
</evidence>
<dbReference type="GO" id="GO:0005829">
    <property type="term" value="C:cytosol"/>
    <property type="evidence" value="ECO:0007669"/>
    <property type="project" value="TreeGrafter"/>
</dbReference>
<keyword evidence="10" id="KW-0010">Activator</keyword>
<organism evidence="17 18">
    <name type="scientific">Thiothrix nivea (strain ATCC 35100 / DSM 5205 / JP2)</name>
    <dbReference type="NCBI Taxonomy" id="870187"/>
    <lineage>
        <taxon>Bacteria</taxon>
        <taxon>Pseudomonadati</taxon>
        <taxon>Pseudomonadota</taxon>
        <taxon>Gammaproteobacteria</taxon>
        <taxon>Thiotrichales</taxon>
        <taxon>Thiotrichaceae</taxon>
        <taxon>Thiothrix</taxon>
    </lineage>
</organism>
<evidence type="ECO:0000256" key="3">
    <source>
        <dbReference type="ARBA" id="ARBA00022448"/>
    </source>
</evidence>
<evidence type="ECO:0000259" key="16">
    <source>
        <dbReference type="PROSITE" id="PS51755"/>
    </source>
</evidence>
<keyword evidence="5 13" id="KW-0597">Phosphoprotein</keyword>
<dbReference type="RefSeq" id="WP_002707723.1">
    <property type="nucleotide sequence ID" value="NZ_JH651384.1"/>
</dbReference>
<dbReference type="Proteomes" id="UP000005317">
    <property type="component" value="Unassembled WGS sequence"/>
</dbReference>
<dbReference type="GO" id="GO:0006355">
    <property type="term" value="P:regulation of DNA-templated transcription"/>
    <property type="evidence" value="ECO:0007669"/>
    <property type="project" value="InterPro"/>
</dbReference>
<comment type="subcellular location">
    <subcellularLocation>
        <location evidence="1">Cytoplasm</location>
    </subcellularLocation>
</comment>
<dbReference type="EMBL" id="JH651384">
    <property type="protein sequence ID" value="EIJ33774.1"/>
    <property type="molecule type" value="Genomic_DNA"/>
</dbReference>
<dbReference type="PROSITE" id="PS51755">
    <property type="entry name" value="OMPR_PHOB"/>
    <property type="match status" value="1"/>
</dbReference>
<dbReference type="SUPFAM" id="SSF52172">
    <property type="entry name" value="CheY-like"/>
    <property type="match status" value="1"/>
</dbReference>
<keyword evidence="8" id="KW-0805">Transcription regulation</keyword>
<comment type="function">
    <text evidence="12">This protein is a positive regulator for the phosphate regulon. Transcription of this operon is positively regulated by PhoB and PhoR when phosphate is limited.</text>
</comment>